<dbReference type="EMBL" id="OV725082">
    <property type="protein sequence ID" value="CAH1404505.1"/>
    <property type="molecule type" value="Genomic_DNA"/>
</dbReference>
<dbReference type="AlphaFoldDB" id="A0A9P0HKV8"/>
<proteinExistence type="predicted"/>
<dbReference type="Proteomes" id="UP001152798">
    <property type="component" value="Chromosome 6"/>
</dbReference>
<sequence>MLILAYLQDGWNYIANTNSPLDKTGGVCEELSPPATVSSRPPVSMESARTINLTYDDPPRAAVEESPLDVPPHFHGDEPAAGATIDQRGLPLLCLGTGRDFLCTCMQLCGRVHIRPRGFGSR</sequence>
<protein>
    <submittedName>
        <fullName evidence="1">Uncharacterized protein</fullName>
    </submittedName>
</protein>
<organism evidence="1 2">
    <name type="scientific">Nezara viridula</name>
    <name type="common">Southern green stink bug</name>
    <name type="synonym">Cimex viridulus</name>
    <dbReference type="NCBI Taxonomy" id="85310"/>
    <lineage>
        <taxon>Eukaryota</taxon>
        <taxon>Metazoa</taxon>
        <taxon>Ecdysozoa</taxon>
        <taxon>Arthropoda</taxon>
        <taxon>Hexapoda</taxon>
        <taxon>Insecta</taxon>
        <taxon>Pterygota</taxon>
        <taxon>Neoptera</taxon>
        <taxon>Paraneoptera</taxon>
        <taxon>Hemiptera</taxon>
        <taxon>Heteroptera</taxon>
        <taxon>Panheteroptera</taxon>
        <taxon>Pentatomomorpha</taxon>
        <taxon>Pentatomoidea</taxon>
        <taxon>Pentatomidae</taxon>
        <taxon>Pentatominae</taxon>
        <taxon>Nezara</taxon>
    </lineage>
</organism>
<name>A0A9P0HKV8_NEZVI</name>
<evidence type="ECO:0000313" key="2">
    <source>
        <dbReference type="Proteomes" id="UP001152798"/>
    </source>
</evidence>
<evidence type="ECO:0000313" key="1">
    <source>
        <dbReference type="EMBL" id="CAH1404505.1"/>
    </source>
</evidence>
<keyword evidence="2" id="KW-1185">Reference proteome</keyword>
<accession>A0A9P0HKV8</accession>
<reference evidence="1" key="1">
    <citation type="submission" date="2022-01" db="EMBL/GenBank/DDBJ databases">
        <authorList>
            <person name="King R."/>
        </authorList>
    </citation>
    <scope>NUCLEOTIDE SEQUENCE</scope>
</reference>
<gene>
    <name evidence="1" type="ORF">NEZAVI_LOCUS12906</name>
</gene>